<reference evidence="7 8" key="1">
    <citation type="submission" date="2024-06" db="EMBL/GenBank/DDBJ databases">
        <authorList>
            <person name="Pan Q."/>
            <person name="Wen M."/>
            <person name="Jouanno E."/>
            <person name="Zahm M."/>
            <person name="Klopp C."/>
            <person name="Cabau C."/>
            <person name="Louis A."/>
            <person name="Berthelot C."/>
            <person name="Parey E."/>
            <person name="Roest Crollius H."/>
            <person name="Montfort J."/>
            <person name="Robinson-Rechavi M."/>
            <person name="Bouchez O."/>
            <person name="Lampietro C."/>
            <person name="Lopez Roques C."/>
            <person name="Donnadieu C."/>
            <person name="Postlethwait J."/>
            <person name="Bobe J."/>
            <person name="Verreycken H."/>
            <person name="Guiguen Y."/>
        </authorList>
    </citation>
    <scope>NUCLEOTIDE SEQUENCE [LARGE SCALE GENOMIC DNA]</scope>
    <source>
        <strain evidence="7">Up_M1</strain>
        <tissue evidence="7">Testis</tissue>
    </source>
</reference>
<dbReference type="GO" id="GO:0016020">
    <property type="term" value="C:membrane"/>
    <property type="evidence" value="ECO:0007669"/>
    <property type="project" value="UniProtKB-SubCell"/>
</dbReference>
<dbReference type="InterPro" id="IPR026767">
    <property type="entry name" value="Tmem151"/>
</dbReference>
<proteinExistence type="inferred from homology"/>
<name>A0ABD0WWS2_UMBPY</name>
<evidence type="ECO:0000256" key="3">
    <source>
        <dbReference type="ARBA" id="ARBA00022692"/>
    </source>
</evidence>
<dbReference type="PANTHER" id="PTHR31893">
    <property type="entry name" value="TRANSMEMBRANE PROTEIN 151 HOMOLOG"/>
    <property type="match status" value="1"/>
</dbReference>
<protein>
    <recommendedName>
        <fullName evidence="9">Transmembrane protein 151B</fullName>
    </recommendedName>
</protein>
<evidence type="ECO:0000256" key="1">
    <source>
        <dbReference type="ARBA" id="ARBA00004141"/>
    </source>
</evidence>
<keyword evidence="3" id="KW-0812">Transmembrane</keyword>
<evidence type="ECO:0000256" key="2">
    <source>
        <dbReference type="ARBA" id="ARBA00009583"/>
    </source>
</evidence>
<evidence type="ECO:0000313" key="8">
    <source>
        <dbReference type="Proteomes" id="UP001557470"/>
    </source>
</evidence>
<feature type="region of interest" description="Disordered" evidence="6">
    <location>
        <begin position="75"/>
        <end position="99"/>
    </location>
</feature>
<evidence type="ECO:0000256" key="5">
    <source>
        <dbReference type="ARBA" id="ARBA00023136"/>
    </source>
</evidence>
<comment type="caution">
    <text evidence="7">The sequence shown here is derived from an EMBL/GenBank/DDBJ whole genome shotgun (WGS) entry which is preliminary data.</text>
</comment>
<comment type="similarity">
    <text evidence="2">Belongs to the TMEM151 family.</text>
</comment>
<keyword evidence="5" id="KW-0472">Membrane</keyword>
<organism evidence="7 8">
    <name type="scientific">Umbra pygmaea</name>
    <name type="common">Eastern mudminnow</name>
    <dbReference type="NCBI Taxonomy" id="75934"/>
    <lineage>
        <taxon>Eukaryota</taxon>
        <taxon>Metazoa</taxon>
        <taxon>Chordata</taxon>
        <taxon>Craniata</taxon>
        <taxon>Vertebrata</taxon>
        <taxon>Euteleostomi</taxon>
        <taxon>Actinopterygii</taxon>
        <taxon>Neopterygii</taxon>
        <taxon>Teleostei</taxon>
        <taxon>Protacanthopterygii</taxon>
        <taxon>Esociformes</taxon>
        <taxon>Umbridae</taxon>
        <taxon>Umbra</taxon>
    </lineage>
</organism>
<accession>A0ABD0WWS2</accession>
<keyword evidence="8" id="KW-1185">Reference proteome</keyword>
<evidence type="ECO:0000313" key="7">
    <source>
        <dbReference type="EMBL" id="KAL0969306.1"/>
    </source>
</evidence>
<evidence type="ECO:0000256" key="6">
    <source>
        <dbReference type="SAM" id="MobiDB-lite"/>
    </source>
</evidence>
<dbReference type="EMBL" id="JAGEUA010000007">
    <property type="protein sequence ID" value="KAL0969306.1"/>
    <property type="molecule type" value="Genomic_DNA"/>
</dbReference>
<evidence type="ECO:0008006" key="9">
    <source>
        <dbReference type="Google" id="ProtNLM"/>
    </source>
</evidence>
<gene>
    <name evidence="7" type="ORF">UPYG_G00225330</name>
</gene>
<keyword evidence="4" id="KW-1133">Transmembrane helix</keyword>
<comment type="subcellular location">
    <subcellularLocation>
        <location evidence="1">Membrane</location>
        <topology evidence="1">Multi-pass membrane protein</topology>
    </subcellularLocation>
</comment>
<evidence type="ECO:0000256" key="4">
    <source>
        <dbReference type="ARBA" id="ARBA00022989"/>
    </source>
</evidence>
<dbReference type="PANTHER" id="PTHR31893:SF2">
    <property type="entry name" value="TRANSMEMBRANE PROTEIN 151B"/>
    <property type="match status" value="1"/>
</dbReference>
<dbReference type="Pfam" id="PF14857">
    <property type="entry name" value="TMEM151"/>
    <property type="match status" value="1"/>
</dbReference>
<dbReference type="Proteomes" id="UP001557470">
    <property type="component" value="Unassembled WGS sequence"/>
</dbReference>
<dbReference type="AlphaFoldDB" id="A0ABD0WWS2"/>
<sequence>MLHSLQSLMRRIWIQHPPLAVTWRDMMQQPEFVLNQKTQVPKAQSASPTRTVSTTDVSLDNIDIPDAELSLTLEPEGERGLESGVEVTEDEGSKPKLESAKRVKKPVQWSWRRRVADREDASFRTREYGGVFLGRGLRRSWCSITVFYLCFLDFQSTQRPVKQSLSSCMCGESHWRCLLLSLLMYSCLGIVAWCQLTRVTKLSFDSSLTSLTAHISSVRGTGMGGRSMIYHDSPCSDGYVYIPLAFLLMLYVVYLVECWHCQARSELQCKADVDSVYERVLRMRQARPCVWWKAISYHFVRRTRQVTRYRNGDAYTTNQVYHERVNTHVGEGEFDYSRCGMRDVSRDLRGLEGHPATRLCFTKCFSFAGSAPENNYLNQRARFFSEIEGLDDYMEAREGMQLKNIDFKEHLIAYVDPDRLPWYTSQVAFWTAALLMLSWPLRVLVEYRTAFVHYHVEKLFGLEYSHNSPSPAEDEVLIIRNGLPRVDTLDSTELEWHIRSNRQLIPSYSEAMLVNLGASDSGTADETRSSNCFLLDSQSTQSYGTLVQDCDHCPRLQVEVGRRRPTTSSSCSSIFSRHAFHSRLSLDTSRFSLCRMHGSRRTVGLWRSRSSTLTDRCCADEPCRRSYPSQLALNESPPTYQDARFFPVLIVHRPEGCGSGGSATDVRRYVRRGSCCLETSL</sequence>